<gene>
    <name evidence="1" type="ORF">BJP34_31975</name>
</gene>
<dbReference type="EMBL" id="CP017599">
    <property type="protein sequence ID" value="AOX03445.1"/>
    <property type="molecule type" value="Genomic_DNA"/>
</dbReference>
<dbReference type="InterPro" id="IPR029063">
    <property type="entry name" value="SAM-dependent_MTases_sf"/>
</dbReference>
<evidence type="ECO:0000313" key="2">
    <source>
        <dbReference type="Proteomes" id="UP000177870"/>
    </source>
</evidence>
<dbReference type="SUPFAM" id="SSF53335">
    <property type="entry name" value="S-adenosyl-L-methionine-dependent methyltransferases"/>
    <property type="match status" value="1"/>
</dbReference>
<sequence length="266" mass="30633">MSRFHLAYKFEVNSMTQAAFDYNSEYFTSEIFDTNYQAIASTIVETYQPKRVAEFGCGPGHLTRELARLGVQVMAVDGYSEPDFSESSIEFHKLDLNDEVAIANRFSNQHFDLAISLEVAEHLEPETSPILISWMTSVAPIVVFSAAVPSQSGHGHINLHSRDYWHRLFTKHNFVVADRIREKLRQIPNVAPWYRYNIIDYLQAEHSQAPEILEVIDRLLASESAASTAYYEESTKMRLLQPYLNDPVVKWYFGLRQFTDSFFNKS</sequence>
<dbReference type="CDD" id="cd02440">
    <property type="entry name" value="AdoMet_MTases"/>
    <property type="match status" value="1"/>
</dbReference>
<dbReference type="Gene3D" id="3.40.50.150">
    <property type="entry name" value="Vaccinia Virus protein VP39"/>
    <property type="match status" value="1"/>
</dbReference>
<protein>
    <submittedName>
        <fullName evidence="1">Methyltransferase type 12</fullName>
    </submittedName>
</protein>
<keyword evidence="1" id="KW-0489">Methyltransferase</keyword>
<evidence type="ECO:0000313" key="1">
    <source>
        <dbReference type="EMBL" id="AOX03445.1"/>
    </source>
</evidence>
<accession>A0A1D8U0T2</accession>
<dbReference type="GO" id="GO:0008168">
    <property type="term" value="F:methyltransferase activity"/>
    <property type="evidence" value="ECO:0007669"/>
    <property type="project" value="UniProtKB-KW"/>
</dbReference>
<dbReference type="Pfam" id="PF13489">
    <property type="entry name" value="Methyltransf_23"/>
    <property type="match status" value="1"/>
</dbReference>
<dbReference type="GO" id="GO:0032259">
    <property type="term" value="P:methylation"/>
    <property type="evidence" value="ECO:0007669"/>
    <property type="project" value="UniProtKB-KW"/>
</dbReference>
<dbReference type="STRING" id="1458985.BJP34_31975"/>
<dbReference type="Proteomes" id="UP000177870">
    <property type="component" value="Chromosome"/>
</dbReference>
<keyword evidence="1" id="KW-0808">Transferase</keyword>
<proteinExistence type="predicted"/>
<organism evidence="1 2">
    <name type="scientific">Moorena producens PAL-8-15-08-1</name>
    <dbReference type="NCBI Taxonomy" id="1458985"/>
    <lineage>
        <taxon>Bacteria</taxon>
        <taxon>Bacillati</taxon>
        <taxon>Cyanobacteriota</taxon>
        <taxon>Cyanophyceae</taxon>
        <taxon>Coleofasciculales</taxon>
        <taxon>Coleofasciculaceae</taxon>
        <taxon>Moorena</taxon>
    </lineage>
</organism>
<reference evidence="2" key="1">
    <citation type="submission" date="2016-10" db="EMBL/GenBank/DDBJ databases">
        <title>Comparative genomics uncovers the prolific and rare metabolic potential of the cyanobacterial genus Moorea.</title>
        <authorList>
            <person name="Leao T."/>
            <person name="Castelao G."/>
            <person name="Korobeynikov A."/>
            <person name="Monroe E.A."/>
            <person name="Podell S."/>
            <person name="Glukhov E."/>
            <person name="Allen E."/>
            <person name="Gerwick W.H."/>
            <person name="Gerwick L."/>
        </authorList>
    </citation>
    <scope>NUCLEOTIDE SEQUENCE [LARGE SCALE GENOMIC DNA]</scope>
    <source>
        <strain evidence="2">PAL-8-15-08-1</strain>
    </source>
</reference>
<name>A0A1D8U0T2_9CYAN</name>
<dbReference type="KEGG" id="mpro:BJP34_31975"/>
<dbReference type="AlphaFoldDB" id="A0A1D8U0T2"/>